<evidence type="ECO:0000313" key="3">
    <source>
        <dbReference type="EMBL" id="KAK9710236.1"/>
    </source>
</evidence>
<evidence type="ECO:0000259" key="2">
    <source>
        <dbReference type="SMART" id="SM00849"/>
    </source>
</evidence>
<reference evidence="3 4" key="1">
    <citation type="submission" date="2023-04" db="EMBL/GenBank/DDBJ databases">
        <title>Genome of Basidiobolus ranarum AG-B5.</title>
        <authorList>
            <person name="Stajich J.E."/>
            <person name="Carter-House D."/>
            <person name="Gryganskyi A."/>
        </authorList>
    </citation>
    <scope>NUCLEOTIDE SEQUENCE [LARGE SCALE GENOMIC DNA]</scope>
    <source>
        <strain evidence="3 4">AG-B5</strain>
    </source>
</reference>
<protein>
    <recommendedName>
        <fullName evidence="2">Metallo-beta-lactamase domain-containing protein</fullName>
    </recommendedName>
</protein>
<dbReference type="Pfam" id="PF00753">
    <property type="entry name" value="Lactamase_B"/>
    <property type="match status" value="1"/>
</dbReference>
<comment type="caution">
    <text evidence="3">The sequence shown here is derived from an EMBL/GenBank/DDBJ whole genome shotgun (WGS) entry which is preliminary data.</text>
</comment>
<dbReference type="SUPFAM" id="SSF56281">
    <property type="entry name" value="Metallo-hydrolase/oxidoreductase"/>
    <property type="match status" value="1"/>
</dbReference>
<keyword evidence="4" id="KW-1185">Reference proteome</keyword>
<dbReference type="InterPro" id="IPR001279">
    <property type="entry name" value="Metallo-B-lactamas"/>
</dbReference>
<sequence>MLLSTIHLQALFAITLSVNVQGIPPALRVLHHSSAASFLNAVSNVIIGENEAIVIDSGFTKSAALDMIAFIKKNTNLPVTKIFATHEHPDHYFGATEFLKVYPNALLLASPRVVNTMKQHVHEKVNKWTSVYGPDEIPRSPRVAGPYRQTEITLKGNENEPIELLQPLQGDVEDVTVYWIPSQKILLAGDLVYSSKEHVWLAEAMGAKNRENWIRSLKYLLSLQPLQVIGGHIPGTEEPKVSDIDASIEYIEYFNRNVYGKNYSAKEIFDKMKSRFPDRVGLANLNYTATTYGRKE</sequence>
<dbReference type="SMART" id="SM00849">
    <property type="entry name" value="Lactamase_B"/>
    <property type="match status" value="1"/>
</dbReference>
<name>A0ABR2VYE4_9FUNG</name>
<feature type="chain" id="PRO_5045520179" description="Metallo-beta-lactamase domain-containing protein" evidence="1">
    <location>
        <begin position="23"/>
        <end position="296"/>
    </location>
</feature>
<proteinExistence type="predicted"/>
<dbReference type="Gene3D" id="3.60.15.10">
    <property type="entry name" value="Ribonuclease Z/Hydroxyacylglutathione hydrolase-like"/>
    <property type="match status" value="1"/>
</dbReference>
<feature type="signal peptide" evidence="1">
    <location>
        <begin position="1"/>
        <end position="22"/>
    </location>
</feature>
<dbReference type="EMBL" id="JASJQH010007355">
    <property type="protein sequence ID" value="KAK9710236.1"/>
    <property type="molecule type" value="Genomic_DNA"/>
</dbReference>
<keyword evidence="1" id="KW-0732">Signal</keyword>
<organism evidence="3 4">
    <name type="scientific">Basidiobolus ranarum</name>
    <dbReference type="NCBI Taxonomy" id="34480"/>
    <lineage>
        <taxon>Eukaryota</taxon>
        <taxon>Fungi</taxon>
        <taxon>Fungi incertae sedis</taxon>
        <taxon>Zoopagomycota</taxon>
        <taxon>Entomophthoromycotina</taxon>
        <taxon>Basidiobolomycetes</taxon>
        <taxon>Basidiobolales</taxon>
        <taxon>Basidiobolaceae</taxon>
        <taxon>Basidiobolus</taxon>
    </lineage>
</organism>
<gene>
    <name evidence="3" type="ORF">K7432_008548</name>
</gene>
<dbReference type="InterPro" id="IPR050855">
    <property type="entry name" value="NDM-1-like"/>
</dbReference>
<evidence type="ECO:0000256" key="1">
    <source>
        <dbReference type="SAM" id="SignalP"/>
    </source>
</evidence>
<feature type="domain" description="Metallo-beta-lactamase" evidence="2">
    <location>
        <begin position="40"/>
        <end position="232"/>
    </location>
</feature>
<dbReference type="PANTHER" id="PTHR42951:SF14">
    <property type="entry name" value="METALLO-BETA-LACTAMASE SUPERFAMILY PROTEIN"/>
    <property type="match status" value="1"/>
</dbReference>
<dbReference type="PANTHER" id="PTHR42951">
    <property type="entry name" value="METALLO-BETA-LACTAMASE DOMAIN-CONTAINING"/>
    <property type="match status" value="1"/>
</dbReference>
<accession>A0ABR2VYE4</accession>
<evidence type="ECO:0000313" key="4">
    <source>
        <dbReference type="Proteomes" id="UP001479436"/>
    </source>
</evidence>
<dbReference type="Proteomes" id="UP001479436">
    <property type="component" value="Unassembled WGS sequence"/>
</dbReference>
<dbReference type="InterPro" id="IPR036866">
    <property type="entry name" value="RibonucZ/Hydroxyglut_hydro"/>
</dbReference>